<dbReference type="SUPFAM" id="SSF53335">
    <property type="entry name" value="S-adenosyl-L-methionine-dependent methyltransferases"/>
    <property type="match status" value="1"/>
</dbReference>
<dbReference type="GO" id="GO:0008168">
    <property type="term" value="F:methyltransferase activity"/>
    <property type="evidence" value="ECO:0007669"/>
    <property type="project" value="UniProtKB-KW"/>
</dbReference>
<name>A0ABT2FLK0_9GAMM</name>
<dbReference type="Pfam" id="PF13489">
    <property type="entry name" value="Methyltransf_23"/>
    <property type="match status" value="1"/>
</dbReference>
<organism evidence="1 2">
    <name type="scientific">Shewanella electrica</name>
    <dbReference type="NCBI Taxonomy" id="515560"/>
    <lineage>
        <taxon>Bacteria</taxon>
        <taxon>Pseudomonadati</taxon>
        <taxon>Pseudomonadota</taxon>
        <taxon>Gammaproteobacteria</taxon>
        <taxon>Alteromonadales</taxon>
        <taxon>Shewanellaceae</taxon>
        <taxon>Shewanella</taxon>
    </lineage>
</organism>
<comment type="caution">
    <text evidence="1">The sequence shown here is derived from an EMBL/GenBank/DDBJ whole genome shotgun (WGS) entry which is preliminary data.</text>
</comment>
<dbReference type="Proteomes" id="UP001201549">
    <property type="component" value="Unassembled WGS sequence"/>
</dbReference>
<reference evidence="2" key="1">
    <citation type="submission" date="2023-07" db="EMBL/GenBank/DDBJ databases">
        <title>Shewanella mangrovi sp. nov., an acetaldehyde- degrading bacterium isolated from mangrove sediment.</title>
        <authorList>
            <person name="Liu Y."/>
        </authorList>
    </citation>
    <scope>NUCLEOTIDE SEQUENCE [LARGE SCALE GENOMIC DNA]</scope>
    <source>
        <strain evidence="2">C32</strain>
    </source>
</reference>
<keyword evidence="1" id="KW-0489">Methyltransferase</keyword>
<dbReference type="RefSeq" id="WP_238896697.1">
    <property type="nucleotide sequence ID" value="NZ_JAKOGG010000008.1"/>
</dbReference>
<gene>
    <name evidence="1" type="ORF">L9G74_12240</name>
</gene>
<proteinExistence type="predicted"/>
<dbReference type="InterPro" id="IPR029063">
    <property type="entry name" value="SAM-dependent_MTases_sf"/>
</dbReference>
<evidence type="ECO:0000313" key="1">
    <source>
        <dbReference type="EMBL" id="MCS4557214.1"/>
    </source>
</evidence>
<keyword evidence="1" id="KW-0808">Transferase</keyword>
<keyword evidence="2" id="KW-1185">Reference proteome</keyword>
<evidence type="ECO:0000313" key="2">
    <source>
        <dbReference type="Proteomes" id="UP001201549"/>
    </source>
</evidence>
<accession>A0ABT2FLK0</accession>
<protein>
    <submittedName>
        <fullName evidence="1">Class I SAM-dependent methyltransferase</fullName>
    </submittedName>
</protein>
<dbReference type="EMBL" id="JAKOGG010000008">
    <property type="protein sequence ID" value="MCS4557214.1"/>
    <property type="molecule type" value="Genomic_DNA"/>
</dbReference>
<dbReference type="GO" id="GO:0032259">
    <property type="term" value="P:methylation"/>
    <property type="evidence" value="ECO:0007669"/>
    <property type="project" value="UniProtKB-KW"/>
</dbReference>
<dbReference type="Gene3D" id="3.40.50.150">
    <property type="entry name" value="Vaccinia Virus protein VP39"/>
    <property type="match status" value="1"/>
</dbReference>
<sequence length="212" mass="24346">MPNCPLCRTLATKPHYHDKKRSFFLCDCCGLVFADPNSVLPPPIQRQRYGRAQKHSKQQQLEAFIDVLMTQLTSLGSQPLEGLNFGRVLSATALARVAEAGYQIRQFDPFFAPERQWLHQPYDFICSYRVFEHFHTPAREWQLLNQLLKPGAWLAISTPLLRSVDAFAKWHFKNNPTHVSFYQPRTFAYLAEISGLSLLFAEGDFVLMQKAA</sequence>